<dbReference type="Proteomes" id="UP001054902">
    <property type="component" value="Unassembled WGS sequence"/>
</dbReference>
<comment type="caution">
    <text evidence="5">The sequence shown here is derived from an EMBL/GenBank/DDBJ whole genome shotgun (WGS) entry which is preliminary data.</text>
</comment>
<feature type="domain" description="SANT" evidence="3">
    <location>
        <begin position="462"/>
        <end position="508"/>
    </location>
</feature>
<dbReference type="PROSITE" id="PS51294">
    <property type="entry name" value="HTH_MYB"/>
    <property type="match status" value="3"/>
</dbReference>
<dbReference type="InterPro" id="IPR017884">
    <property type="entry name" value="SANT_dom"/>
</dbReference>
<gene>
    <name evidence="5" type="ORF">CTEN210_10964</name>
</gene>
<dbReference type="GO" id="GO:0000978">
    <property type="term" value="F:RNA polymerase II cis-regulatory region sequence-specific DNA binding"/>
    <property type="evidence" value="ECO:0007669"/>
    <property type="project" value="TreeGrafter"/>
</dbReference>
<evidence type="ECO:0000256" key="1">
    <source>
        <dbReference type="SAM" id="MobiDB-lite"/>
    </source>
</evidence>
<feature type="domain" description="Myb-like" evidence="2">
    <location>
        <begin position="394"/>
        <end position="444"/>
    </location>
</feature>
<proteinExistence type="predicted"/>
<evidence type="ECO:0000259" key="4">
    <source>
        <dbReference type="PROSITE" id="PS51294"/>
    </source>
</evidence>
<evidence type="ECO:0000259" key="2">
    <source>
        <dbReference type="PROSITE" id="PS50090"/>
    </source>
</evidence>
<dbReference type="Gene3D" id="1.10.10.60">
    <property type="entry name" value="Homeodomain-like"/>
    <property type="match status" value="3"/>
</dbReference>
<feature type="domain" description="HTH myb-type" evidence="4">
    <location>
        <begin position="461"/>
        <end position="508"/>
    </location>
</feature>
<dbReference type="PROSITE" id="PS51293">
    <property type="entry name" value="SANT"/>
    <property type="match status" value="3"/>
</dbReference>
<evidence type="ECO:0000313" key="5">
    <source>
        <dbReference type="EMBL" id="GFH54488.1"/>
    </source>
</evidence>
<dbReference type="SUPFAM" id="SSF46689">
    <property type="entry name" value="Homeodomain-like"/>
    <property type="match status" value="2"/>
</dbReference>
<dbReference type="InterPro" id="IPR009057">
    <property type="entry name" value="Homeodomain-like_sf"/>
</dbReference>
<dbReference type="AlphaFoldDB" id="A0AAD3CYE7"/>
<protein>
    <submittedName>
        <fullName evidence="5">Uncharacterized protein</fullName>
    </submittedName>
</protein>
<feature type="domain" description="SANT" evidence="3">
    <location>
        <begin position="400"/>
        <end position="442"/>
    </location>
</feature>
<sequence>MECHQMLYKTKRDGNEKEGRLVIPRSITHYTQLYTINACKHTMSTSKRKMDSNENTSVPNKRKRTLDNAIVTSNGEIIIYHDEKRRESPPAADTVSTHDSNVSIISSHRFAEPEKSRKHTVNGRRYFGVSKRKMDSNENTSVPNKRKRTLDNAIVTSNGEIIIYHDEKRRESPPAADTVSTHDSNVSIISSHRFAEPEKSRMHTVNGRKYLGVVLSDRGNVYKAYIDRNGSTLHIGDFQLACDAAAHVDEILDIAGESRRIRNFQTREEFQKERYAEIISRANEYYDSFTEEQKKILSKGDLKQKLLEISKDNRKPREFLLRKLLREDCSSYTRNTFIHSFLNREFGKFYWTPAEVSKLLQLVNKYGTKDWEKIASEMETKSRDQCRTKYRYEKQSLPASKWTQAEVSKLLQLVQEHGTKWKRIASEMKTKSESQCVVRYRSEQQKLARQKRGLKVKAYISWTDAEESKLLQLVKKHGRKWKKIAKEMGKGSDRALAKKFRNMKKRTQKPQEKKTRSAHKPWTNAEISKLDRLRKEGKKWREIAKELDSRTVESVKGAFEYHLK</sequence>
<feature type="domain" description="SANT" evidence="3">
    <location>
        <begin position="351"/>
        <end position="398"/>
    </location>
</feature>
<organism evidence="5 6">
    <name type="scientific">Chaetoceros tenuissimus</name>
    <dbReference type="NCBI Taxonomy" id="426638"/>
    <lineage>
        <taxon>Eukaryota</taxon>
        <taxon>Sar</taxon>
        <taxon>Stramenopiles</taxon>
        <taxon>Ochrophyta</taxon>
        <taxon>Bacillariophyta</taxon>
        <taxon>Coscinodiscophyceae</taxon>
        <taxon>Chaetocerotophycidae</taxon>
        <taxon>Chaetocerotales</taxon>
        <taxon>Chaetocerotaceae</taxon>
        <taxon>Chaetoceros</taxon>
    </lineage>
</organism>
<dbReference type="EMBL" id="BLLK01000047">
    <property type="protein sequence ID" value="GFH54488.1"/>
    <property type="molecule type" value="Genomic_DNA"/>
</dbReference>
<dbReference type="CDD" id="cd00167">
    <property type="entry name" value="SANT"/>
    <property type="match status" value="4"/>
</dbReference>
<name>A0AAD3CYE7_9STRA</name>
<accession>A0AAD3CYE7</accession>
<keyword evidence="6" id="KW-1185">Reference proteome</keyword>
<evidence type="ECO:0000313" key="6">
    <source>
        <dbReference type="Proteomes" id="UP001054902"/>
    </source>
</evidence>
<dbReference type="GO" id="GO:0000981">
    <property type="term" value="F:DNA-binding transcription factor activity, RNA polymerase II-specific"/>
    <property type="evidence" value="ECO:0007669"/>
    <property type="project" value="TreeGrafter"/>
</dbReference>
<feature type="domain" description="HTH myb-type" evidence="4">
    <location>
        <begin position="394"/>
        <end position="448"/>
    </location>
</feature>
<reference evidence="5 6" key="1">
    <citation type="journal article" date="2021" name="Sci. Rep.">
        <title>The genome of the diatom Chaetoceros tenuissimus carries an ancient integrated fragment of an extant virus.</title>
        <authorList>
            <person name="Hongo Y."/>
            <person name="Kimura K."/>
            <person name="Takaki Y."/>
            <person name="Yoshida Y."/>
            <person name="Baba S."/>
            <person name="Kobayashi G."/>
            <person name="Nagasaki K."/>
            <person name="Hano T."/>
            <person name="Tomaru Y."/>
        </authorList>
    </citation>
    <scope>NUCLEOTIDE SEQUENCE [LARGE SCALE GENOMIC DNA]</scope>
    <source>
        <strain evidence="5 6">NIES-3715</strain>
    </source>
</reference>
<dbReference type="PANTHER" id="PTHR45614:SF51">
    <property type="entry name" value="MYB-LIKE DNA-BINDING PROTEIN BAS1"/>
    <property type="match status" value="1"/>
</dbReference>
<feature type="domain" description="Myb-like" evidence="2">
    <location>
        <begin position="343"/>
        <end position="391"/>
    </location>
</feature>
<dbReference type="Pfam" id="PF00249">
    <property type="entry name" value="Myb_DNA-binding"/>
    <property type="match status" value="3"/>
</dbReference>
<dbReference type="GO" id="GO:0005634">
    <property type="term" value="C:nucleus"/>
    <property type="evidence" value="ECO:0007669"/>
    <property type="project" value="TreeGrafter"/>
</dbReference>
<feature type="domain" description="HTH myb-type" evidence="4">
    <location>
        <begin position="351"/>
        <end position="387"/>
    </location>
</feature>
<dbReference type="InterPro" id="IPR001005">
    <property type="entry name" value="SANT/Myb"/>
</dbReference>
<feature type="domain" description="Myb-like" evidence="2">
    <location>
        <begin position="461"/>
        <end position="504"/>
    </location>
</feature>
<dbReference type="InterPro" id="IPR017930">
    <property type="entry name" value="Myb_dom"/>
</dbReference>
<dbReference type="PROSITE" id="PS50090">
    <property type="entry name" value="MYB_LIKE"/>
    <property type="match status" value="4"/>
</dbReference>
<dbReference type="SMART" id="SM00717">
    <property type="entry name" value="SANT"/>
    <property type="match status" value="4"/>
</dbReference>
<dbReference type="PANTHER" id="PTHR45614">
    <property type="entry name" value="MYB PROTEIN-RELATED"/>
    <property type="match status" value="1"/>
</dbReference>
<evidence type="ECO:0000259" key="3">
    <source>
        <dbReference type="PROSITE" id="PS51293"/>
    </source>
</evidence>
<feature type="region of interest" description="Disordered" evidence="1">
    <location>
        <begin position="503"/>
        <end position="522"/>
    </location>
</feature>
<dbReference type="InterPro" id="IPR050560">
    <property type="entry name" value="MYB_TF"/>
</dbReference>
<feature type="domain" description="Myb-like" evidence="2">
    <location>
        <begin position="514"/>
        <end position="563"/>
    </location>
</feature>